<keyword evidence="7" id="KW-0067">ATP-binding</keyword>
<keyword evidence="10" id="KW-0921">Nickel transport</keyword>
<evidence type="ECO:0000256" key="15">
    <source>
        <dbReference type="ARBA" id="ARBA00048610"/>
    </source>
</evidence>
<comment type="similarity">
    <text evidence="2">Belongs to the ABC transporter superfamily.</text>
</comment>
<keyword evidence="4" id="KW-1003">Cell membrane</keyword>
<proteinExistence type="inferred from homology"/>
<dbReference type="Pfam" id="PF00005">
    <property type="entry name" value="ABC_tran"/>
    <property type="match status" value="1"/>
</dbReference>
<dbReference type="Proteomes" id="UP000616114">
    <property type="component" value="Unassembled WGS sequence"/>
</dbReference>
<evidence type="ECO:0000259" key="16">
    <source>
        <dbReference type="PROSITE" id="PS50893"/>
    </source>
</evidence>
<keyword evidence="8" id="KW-1278">Translocase</keyword>
<dbReference type="GO" id="GO:0005886">
    <property type="term" value="C:plasma membrane"/>
    <property type="evidence" value="ECO:0007669"/>
    <property type="project" value="UniProtKB-SubCell"/>
</dbReference>
<gene>
    <name evidence="17" type="ORF">GCM10011333_16540</name>
</gene>
<comment type="subcellular location">
    <subcellularLocation>
        <location evidence="1">Cell membrane</location>
        <topology evidence="1">Peripheral membrane protein</topology>
    </subcellularLocation>
</comment>
<dbReference type="EC" id="7.2.2.11" evidence="13"/>
<dbReference type="GO" id="GO:0016887">
    <property type="term" value="F:ATP hydrolysis activity"/>
    <property type="evidence" value="ECO:0007669"/>
    <property type="project" value="InterPro"/>
</dbReference>
<dbReference type="InterPro" id="IPR027417">
    <property type="entry name" value="P-loop_NTPase"/>
</dbReference>
<organism evidence="17 18">
    <name type="scientific">Sediminivirga luteola</name>
    <dbReference type="NCBI Taxonomy" id="1774748"/>
    <lineage>
        <taxon>Bacteria</taxon>
        <taxon>Bacillati</taxon>
        <taxon>Actinomycetota</taxon>
        <taxon>Actinomycetes</taxon>
        <taxon>Micrococcales</taxon>
        <taxon>Brevibacteriaceae</taxon>
        <taxon>Sediminivirga</taxon>
    </lineage>
</organism>
<dbReference type="SMART" id="SM00382">
    <property type="entry name" value="AAA"/>
    <property type="match status" value="1"/>
</dbReference>
<dbReference type="PANTHER" id="PTHR43297:SF13">
    <property type="entry name" value="NICKEL ABC TRANSPORTER, ATP-BINDING PROTEIN"/>
    <property type="match status" value="1"/>
</dbReference>
<evidence type="ECO:0000256" key="10">
    <source>
        <dbReference type="ARBA" id="ARBA00023112"/>
    </source>
</evidence>
<evidence type="ECO:0000256" key="1">
    <source>
        <dbReference type="ARBA" id="ARBA00004202"/>
    </source>
</evidence>
<reference evidence="17" key="1">
    <citation type="journal article" date="2014" name="Int. J. Syst. Evol. Microbiol.">
        <title>Complete genome sequence of Corynebacterium casei LMG S-19264T (=DSM 44701T), isolated from a smear-ripened cheese.</title>
        <authorList>
            <consortium name="US DOE Joint Genome Institute (JGI-PGF)"/>
            <person name="Walter F."/>
            <person name="Albersmeier A."/>
            <person name="Kalinowski J."/>
            <person name="Ruckert C."/>
        </authorList>
    </citation>
    <scope>NUCLEOTIDE SEQUENCE</scope>
    <source>
        <strain evidence="17">CGMCC 1.12785</strain>
    </source>
</reference>
<evidence type="ECO:0000313" key="18">
    <source>
        <dbReference type="Proteomes" id="UP000616114"/>
    </source>
</evidence>
<keyword evidence="3" id="KW-0813">Transport</keyword>
<evidence type="ECO:0000256" key="11">
    <source>
        <dbReference type="ARBA" id="ARBA00023136"/>
    </source>
</evidence>
<dbReference type="PROSITE" id="PS50893">
    <property type="entry name" value="ABC_TRANSPORTER_2"/>
    <property type="match status" value="1"/>
</dbReference>
<evidence type="ECO:0000256" key="12">
    <source>
        <dbReference type="ARBA" id="ARBA00038669"/>
    </source>
</evidence>
<dbReference type="InterPro" id="IPR003593">
    <property type="entry name" value="AAA+_ATPase"/>
</dbReference>
<evidence type="ECO:0000256" key="13">
    <source>
        <dbReference type="ARBA" id="ARBA00039098"/>
    </source>
</evidence>
<dbReference type="AlphaFoldDB" id="A0A8J2XGS7"/>
<evidence type="ECO:0000256" key="8">
    <source>
        <dbReference type="ARBA" id="ARBA00022967"/>
    </source>
</evidence>
<dbReference type="InterPro" id="IPR003439">
    <property type="entry name" value="ABC_transporter-like_ATP-bd"/>
</dbReference>
<protein>
    <recommendedName>
        <fullName evidence="14">Nickel import system ATP-binding protein NikD</fullName>
        <ecNumber evidence="13">7.2.2.11</ecNumber>
    </recommendedName>
</protein>
<evidence type="ECO:0000256" key="14">
    <source>
        <dbReference type="ARBA" id="ARBA00044143"/>
    </source>
</evidence>
<dbReference type="InterPro" id="IPR050388">
    <property type="entry name" value="ABC_Ni/Peptide_Import"/>
</dbReference>
<dbReference type="PANTHER" id="PTHR43297">
    <property type="entry name" value="OLIGOPEPTIDE TRANSPORT ATP-BINDING PROTEIN APPD"/>
    <property type="match status" value="1"/>
</dbReference>
<dbReference type="GO" id="GO:0005524">
    <property type="term" value="F:ATP binding"/>
    <property type="evidence" value="ECO:0007669"/>
    <property type="project" value="UniProtKB-KW"/>
</dbReference>
<reference evidence="17" key="2">
    <citation type="submission" date="2020-09" db="EMBL/GenBank/DDBJ databases">
        <authorList>
            <person name="Sun Q."/>
            <person name="Zhou Y."/>
        </authorList>
    </citation>
    <scope>NUCLEOTIDE SEQUENCE</scope>
    <source>
        <strain evidence="17">CGMCC 1.12785</strain>
    </source>
</reference>
<evidence type="ECO:0000256" key="5">
    <source>
        <dbReference type="ARBA" id="ARBA00022596"/>
    </source>
</evidence>
<evidence type="ECO:0000256" key="2">
    <source>
        <dbReference type="ARBA" id="ARBA00005417"/>
    </source>
</evidence>
<sequence length="282" mass="29853">MTAGTAGTAGEKDGVIVSVTGLAAAYRVRGEDSPALAGVDLRVDAGERLGIVGESGSGKTTLALALGGMLPRSCHLSAGRIESCGTTVRGAGGETADAAQLRALRRERIAFIAQDPAASLDPTMRIGRQFSLAMRAQGTPMTDAAIDEALAAVRIERPDEVRRLYPHQISGGMAQRVAIAMAVARRPQLLIADEPTAALDAEVRTEVLGLIVRLAEEHRITLLWVSHDIPAVRRWCTRAVVMNEGRIVEEGPVGTVLVEPEHAYTRQLVNALRAEGTEGDGR</sequence>
<dbReference type="CDD" id="cd03257">
    <property type="entry name" value="ABC_NikE_OppD_transporters"/>
    <property type="match status" value="1"/>
</dbReference>
<comment type="caution">
    <text evidence="17">The sequence shown here is derived from an EMBL/GenBank/DDBJ whole genome shotgun (WGS) entry which is preliminary data.</text>
</comment>
<comment type="catalytic activity">
    <reaction evidence="15">
        <text>Ni(2+)(out) + ATP + H2O = Ni(2+)(in) + ADP + phosphate + H(+)</text>
        <dbReference type="Rhea" id="RHEA:15557"/>
        <dbReference type="ChEBI" id="CHEBI:15377"/>
        <dbReference type="ChEBI" id="CHEBI:15378"/>
        <dbReference type="ChEBI" id="CHEBI:30616"/>
        <dbReference type="ChEBI" id="CHEBI:43474"/>
        <dbReference type="ChEBI" id="CHEBI:49786"/>
        <dbReference type="ChEBI" id="CHEBI:456216"/>
        <dbReference type="EC" id="7.2.2.11"/>
    </reaction>
    <physiologicalReaction direction="left-to-right" evidence="15">
        <dbReference type="Rhea" id="RHEA:15558"/>
    </physiologicalReaction>
</comment>
<dbReference type="EMBL" id="BMFY01000006">
    <property type="protein sequence ID" value="GGA14307.1"/>
    <property type="molecule type" value="Genomic_DNA"/>
</dbReference>
<dbReference type="GO" id="GO:0015413">
    <property type="term" value="F:ABC-type nickel transporter activity"/>
    <property type="evidence" value="ECO:0007669"/>
    <property type="project" value="UniProtKB-EC"/>
</dbReference>
<dbReference type="PROSITE" id="PS00211">
    <property type="entry name" value="ABC_TRANSPORTER_1"/>
    <property type="match status" value="1"/>
</dbReference>
<keyword evidence="18" id="KW-1185">Reference proteome</keyword>
<keyword evidence="5" id="KW-0533">Nickel</keyword>
<evidence type="ECO:0000256" key="9">
    <source>
        <dbReference type="ARBA" id="ARBA00023065"/>
    </source>
</evidence>
<dbReference type="InterPro" id="IPR017871">
    <property type="entry name" value="ABC_transporter-like_CS"/>
</dbReference>
<evidence type="ECO:0000256" key="3">
    <source>
        <dbReference type="ARBA" id="ARBA00022448"/>
    </source>
</evidence>
<dbReference type="Gene3D" id="3.40.50.300">
    <property type="entry name" value="P-loop containing nucleotide triphosphate hydrolases"/>
    <property type="match status" value="1"/>
</dbReference>
<dbReference type="RefSeq" id="WP_188550459.1">
    <property type="nucleotide sequence ID" value="NZ_BMFY01000006.1"/>
</dbReference>
<feature type="domain" description="ABC transporter" evidence="16">
    <location>
        <begin position="17"/>
        <end position="269"/>
    </location>
</feature>
<accession>A0A8J2XGS7</accession>
<dbReference type="SUPFAM" id="SSF52540">
    <property type="entry name" value="P-loop containing nucleoside triphosphate hydrolases"/>
    <property type="match status" value="1"/>
</dbReference>
<name>A0A8J2XGS7_9MICO</name>
<comment type="subunit">
    <text evidence="12">The complex is composed of two ATP-binding proteins (NikD and NikE), two transmembrane proteins (NikB and NikC) and a solute-binding protein (NikA).</text>
</comment>
<evidence type="ECO:0000256" key="6">
    <source>
        <dbReference type="ARBA" id="ARBA00022741"/>
    </source>
</evidence>
<keyword evidence="11" id="KW-0472">Membrane</keyword>
<evidence type="ECO:0000256" key="4">
    <source>
        <dbReference type="ARBA" id="ARBA00022475"/>
    </source>
</evidence>
<keyword evidence="6" id="KW-0547">Nucleotide-binding</keyword>
<evidence type="ECO:0000313" key="17">
    <source>
        <dbReference type="EMBL" id="GGA14307.1"/>
    </source>
</evidence>
<evidence type="ECO:0000256" key="7">
    <source>
        <dbReference type="ARBA" id="ARBA00022840"/>
    </source>
</evidence>
<keyword evidence="9" id="KW-0406">Ion transport</keyword>